<dbReference type="RefSeq" id="WP_190107633.1">
    <property type="nucleotide sequence ID" value="NZ_BMVB01000001.1"/>
</dbReference>
<organism evidence="2 3">
    <name type="scientific">Streptomyces cinnamoneus</name>
    <name type="common">Streptoverticillium cinnamoneum</name>
    <dbReference type="NCBI Taxonomy" id="53446"/>
    <lineage>
        <taxon>Bacteria</taxon>
        <taxon>Bacillati</taxon>
        <taxon>Actinomycetota</taxon>
        <taxon>Actinomycetes</taxon>
        <taxon>Kitasatosporales</taxon>
        <taxon>Streptomycetaceae</taxon>
        <taxon>Streptomyces</taxon>
        <taxon>Streptomyces cinnamoneus group</taxon>
    </lineage>
</organism>
<name>A0A918TAQ4_STRCJ</name>
<dbReference type="SMART" id="SM00267">
    <property type="entry name" value="GGDEF"/>
    <property type="match status" value="1"/>
</dbReference>
<dbReference type="InterPro" id="IPR000160">
    <property type="entry name" value="GGDEF_dom"/>
</dbReference>
<dbReference type="PANTHER" id="PTHR46663">
    <property type="entry name" value="DIGUANYLATE CYCLASE DGCT-RELATED"/>
    <property type="match status" value="1"/>
</dbReference>
<dbReference type="InterPro" id="IPR029787">
    <property type="entry name" value="Nucleotide_cyclase"/>
</dbReference>
<dbReference type="AlphaFoldDB" id="A0A918TAQ4"/>
<protein>
    <recommendedName>
        <fullName evidence="1">GGDEF domain-containing protein</fullName>
    </recommendedName>
</protein>
<dbReference type="NCBIfam" id="TIGR00254">
    <property type="entry name" value="GGDEF"/>
    <property type="match status" value="1"/>
</dbReference>
<evidence type="ECO:0000313" key="2">
    <source>
        <dbReference type="EMBL" id="GHC33103.1"/>
    </source>
</evidence>
<gene>
    <name evidence="2" type="ORF">GCM10010507_01840</name>
</gene>
<accession>A0A918TAQ4</accession>
<dbReference type="EMBL" id="BMVB01000001">
    <property type="protein sequence ID" value="GHC33103.1"/>
    <property type="molecule type" value="Genomic_DNA"/>
</dbReference>
<feature type="domain" description="GGDEF" evidence="1">
    <location>
        <begin position="57"/>
        <end position="192"/>
    </location>
</feature>
<reference evidence="2" key="2">
    <citation type="submission" date="2020-09" db="EMBL/GenBank/DDBJ databases">
        <authorList>
            <person name="Sun Q."/>
            <person name="Ohkuma M."/>
        </authorList>
    </citation>
    <scope>NUCLEOTIDE SEQUENCE</scope>
    <source>
        <strain evidence="2">JCM 4633</strain>
    </source>
</reference>
<dbReference type="Pfam" id="PF00990">
    <property type="entry name" value="GGDEF"/>
    <property type="match status" value="1"/>
</dbReference>
<reference evidence="2" key="1">
    <citation type="journal article" date="2014" name="Int. J. Syst. Evol. Microbiol.">
        <title>Complete genome sequence of Corynebacterium casei LMG S-19264T (=DSM 44701T), isolated from a smear-ripened cheese.</title>
        <authorList>
            <consortium name="US DOE Joint Genome Institute (JGI-PGF)"/>
            <person name="Walter F."/>
            <person name="Albersmeier A."/>
            <person name="Kalinowski J."/>
            <person name="Ruckert C."/>
        </authorList>
    </citation>
    <scope>NUCLEOTIDE SEQUENCE</scope>
    <source>
        <strain evidence="2">JCM 4633</strain>
    </source>
</reference>
<sequence>MSALLPAIAAAGPLAAGWSLHVLRLRSRIEVARRDPLTGLPTRAAFMEQAAKALDAAPCAVYLIDLDRFKQVNDTYGHAAGDAVLRAAGERLARWAEVNEGTPARLGGDEFAAITPVRSRQEHTWLLEDLARALKLPVQFEEHSLTVGASIGLVAFDPRTDEGDLPTLLRVADEHMYAAKRAGAPWLNALSTKAACATVNGRRAGRRGAAEETL</sequence>
<dbReference type="Proteomes" id="UP000646244">
    <property type="component" value="Unassembled WGS sequence"/>
</dbReference>
<dbReference type="InterPro" id="IPR043128">
    <property type="entry name" value="Rev_trsase/Diguanyl_cyclase"/>
</dbReference>
<comment type="caution">
    <text evidence="2">The sequence shown here is derived from an EMBL/GenBank/DDBJ whole genome shotgun (WGS) entry which is preliminary data.</text>
</comment>
<evidence type="ECO:0000259" key="1">
    <source>
        <dbReference type="PROSITE" id="PS50887"/>
    </source>
</evidence>
<dbReference type="PROSITE" id="PS50887">
    <property type="entry name" value="GGDEF"/>
    <property type="match status" value="1"/>
</dbReference>
<dbReference type="CDD" id="cd01949">
    <property type="entry name" value="GGDEF"/>
    <property type="match status" value="1"/>
</dbReference>
<proteinExistence type="predicted"/>
<dbReference type="SUPFAM" id="SSF55073">
    <property type="entry name" value="Nucleotide cyclase"/>
    <property type="match status" value="1"/>
</dbReference>
<dbReference type="InterPro" id="IPR052163">
    <property type="entry name" value="DGC-Regulatory_Protein"/>
</dbReference>
<evidence type="ECO:0000313" key="3">
    <source>
        <dbReference type="Proteomes" id="UP000646244"/>
    </source>
</evidence>
<dbReference type="Gene3D" id="3.30.70.270">
    <property type="match status" value="1"/>
</dbReference>
<dbReference type="PANTHER" id="PTHR46663:SF2">
    <property type="entry name" value="GGDEF DOMAIN-CONTAINING PROTEIN"/>
    <property type="match status" value="1"/>
</dbReference>